<sequence length="272" mass="29325">MTGPETVRRKDVRATRTGRTALRVLTVAGVPALLVISWQLYSTVSENFYVPAPGRVARAFAETWFSERLLDDVLPSLARLLAGYALAAAAGVGLGVAIGLSPRLRAAAEPVLEFFRAIPPPVLVPLIMLLAGIGDGTKVLVIASGCVWPILLNTVEGVRALDEVLSDTCRMYGVRDLSRLRHLVLPGAGPQIMAGLRQALSIGIILMVISEMFASSSGLGFTIVLFQRGFQIPEMWSGILLLGLLGYVLALLLRRLERRVLSWHHGRGVGRA</sequence>
<dbReference type="AlphaFoldDB" id="A0A8J3WSU2"/>
<evidence type="ECO:0000256" key="3">
    <source>
        <dbReference type="ARBA" id="ARBA00022475"/>
    </source>
</evidence>
<evidence type="ECO:0000259" key="8">
    <source>
        <dbReference type="PROSITE" id="PS50928"/>
    </source>
</evidence>
<dbReference type="RefSeq" id="WP_373872371.1">
    <property type="nucleotide sequence ID" value="NZ_BOOK01000018.1"/>
</dbReference>
<keyword evidence="2 7" id="KW-0813">Transport</keyword>
<comment type="similarity">
    <text evidence="7">Belongs to the binding-protein-dependent transport system permease family.</text>
</comment>
<feature type="transmembrane region" description="Helical" evidence="7">
    <location>
        <begin position="235"/>
        <end position="253"/>
    </location>
</feature>
<feature type="transmembrane region" description="Helical" evidence="7">
    <location>
        <begin position="21"/>
        <end position="41"/>
    </location>
</feature>
<comment type="subcellular location">
    <subcellularLocation>
        <location evidence="1 7">Cell membrane</location>
        <topology evidence="1 7">Multi-pass membrane protein</topology>
    </subcellularLocation>
</comment>
<dbReference type="PANTHER" id="PTHR30151">
    <property type="entry name" value="ALKANE SULFONATE ABC TRANSPORTER-RELATED, MEMBRANE SUBUNIT"/>
    <property type="match status" value="1"/>
</dbReference>
<keyword evidence="10" id="KW-1185">Reference proteome</keyword>
<evidence type="ECO:0000256" key="7">
    <source>
        <dbReference type="RuleBase" id="RU363032"/>
    </source>
</evidence>
<evidence type="ECO:0000256" key="2">
    <source>
        <dbReference type="ARBA" id="ARBA00022448"/>
    </source>
</evidence>
<evidence type="ECO:0000256" key="1">
    <source>
        <dbReference type="ARBA" id="ARBA00004651"/>
    </source>
</evidence>
<feature type="transmembrane region" description="Helical" evidence="7">
    <location>
        <begin position="139"/>
        <end position="161"/>
    </location>
</feature>
<organism evidence="9 10">
    <name type="scientific">Planobispora takensis</name>
    <dbReference type="NCBI Taxonomy" id="1367882"/>
    <lineage>
        <taxon>Bacteria</taxon>
        <taxon>Bacillati</taxon>
        <taxon>Actinomycetota</taxon>
        <taxon>Actinomycetes</taxon>
        <taxon>Streptosporangiales</taxon>
        <taxon>Streptosporangiaceae</taxon>
        <taxon>Planobispora</taxon>
    </lineage>
</organism>
<dbReference type="Pfam" id="PF00528">
    <property type="entry name" value="BPD_transp_1"/>
    <property type="match status" value="1"/>
</dbReference>
<comment type="caution">
    <text evidence="9">The sequence shown here is derived from an EMBL/GenBank/DDBJ whole genome shotgun (WGS) entry which is preliminary data.</text>
</comment>
<evidence type="ECO:0000256" key="4">
    <source>
        <dbReference type="ARBA" id="ARBA00022692"/>
    </source>
</evidence>
<feature type="transmembrane region" description="Helical" evidence="7">
    <location>
        <begin position="114"/>
        <end position="133"/>
    </location>
</feature>
<evidence type="ECO:0000256" key="5">
    <source>
        <dbReference type="ARBA" id="ARBA00022989"/>
    </source>
</evidence>
<evidence type="ECO:0000256" key="6">
    <source>
        <dbReference type="ARBA" id="ARBA00023136"/>
    </source>
</evidence>
<dbReference type="Proteomes" id="UP000634476">
    <property type="component" value="Unassembled WGS sequence"/>
</dbReference>
<accession>A0A8J3WSU2</accession>
<name>A0A8J3WSU2_9ACTN</name>
<keyword evidence="5 7" id="KW-1133">Transmembrane helix</keyword>
<dbReference type="GO" id="GO:0055085">
    <property type="term" value="P:transmembrane transport"/>
    <property type="evidence" value="ECO:0007669"/>
    <property type="project" value="InterPro"/>
</dbReference>
<dbReference type="InterPro" id="IPR035906">
    <property type="entry name" value="MetI-like_sf"/>
</dbReference>
<dbReference type="PANTHER" id="PTHR30151:SF0">
    <property type="entry name" value="ABC TRANSPORTER PERMEASE PROTEIN MJ0413-RELATED"/>
    <property type="match status" value="1"/>
</dbReference>
<keyword evidence="3" id="KW-1003">Cell membrane</keyword>
<feature type="transmembrane region" description="Helical" evidence="7">
    <location>
        <begin position="81"/>
        <end position="102"/>
    </location>
</feature>
<dbReference type="PROSITE" id="PS50928">
    <property type="entry name" value="ABC_TM1"/>
    <property type="match status" value="1"/>
</dbReference>
<reference evidence="9" key="1">
    <citation type="submission" date="2021-01" db="EMBL/GenBank/DDBJ databases">
        <title>Whole genome shotgun sequence of Planobispora takensis NBRC 109077.</title>
        <authorList>
            <person name="Komaki H."/>
            <person name="Tamura T."/>
        </authorList>
    </citation>
    <scope>NUCLEOTIDE SEQUENCE</scope>
    <source>
        <strain evidence="9">NBRC 109077</strain>
    </source>
</reference>
<proteinExistence type="inferred from homology"/>
<dbReference type="EMBL" id="BOOK01000018">
    <property type="protein sequence ID" value="GII00746.1"/>
    <property type="molecule type" value="Genomic_DNA"/>
</dbReference>
<feature type="transmembrane region" description="Helical" evidence="7">
    <location>
        <begin position="199"/>
        <end position="223"/>
    </location>
</feature>
<feature type="domain" description="ABC transmembrane type-1" evidence="8">
    <location>
        <begin position="73"/>
        <end position="257"/>
    </location>
</feature>
<dbReference type="InterPro" id="IPR000515">
    <property type="entry name" value="MetI-like"/>
</dbReference>
<evidence type="ECO:0000313" key="10">
    <source>
        <dbReference type="Proteomes" id="UP000634476"/>
    </source>
</evidence>
<dbReference type="SUPFAM" id="SSF161098">
    <property type="entry name" value="MetI-like"/>
    <property type="match status" value="1"/>
</dbReference>
<dbReference type="GO" id="GO:0005886">
    <property type="term" value="C:plasma membrane"/>
    <property type="evidence" value="ECO:0007669"/>
    <property type="project" value="UniProtKB-SubCell"/>
</dbReference>
<evidence type="ECO:0000313" key="9">
    <source>
        <dbReference type="EMBL" id="GII00746.1"/>
    </source>
</evidence>
<dbReference type="Gene3D" id="1.10.3720.10">
    <property type="entry name" value="MetI-like"/>
    <property type="match status" value="1"/>
</dbReference>
<keyword evidence="4 7" id="KW-0812">Transmembrane</keyword>
<protein>
    <submittedName>
        <fullName evidence="9">Nitrate ABC transporter permease</fullName>
    </submittedName>
</protein>
<keyword evidence="6 7" id="KW-0472">Membrane</keyword>
<gene>
    <name evidence="9" type="primary">ssuC_3</name>
    <name evidence="9" type="ORF">Pta02_27540</name>
</gene>